<accession>D0A9T5</accession>
<evidence type="ECO:0000256" key="4">
    <source>
        <dbReference type="ARBA" id="ARBA00022840"/>
    </source>
</evidence>
<proteinExistence type="inferred from homology"/>
<dbReference type="GO" id="GO:0003777">
    <property type="term" value="F:microtubule motor activity"/>
    <property type="evidence" value="ECO:0007669"/>
    <property type="project" value="InterPro"/>
</dbReference>
<feature type="binding site" evidence="6">
    <location>
        <begin position="119"/>
        <end position="126"/>
    </location>
    <ligand>
        <name>ATP</name>
        <dbReference type="ChEBI" id="CHEBI:30616"/>
    </ligand>
</feature>
<gene>
    <name evidence="10" type="ORF">TbgDal_XI15550</name>
</gene>
<dbReference type="OrthoDB" id="3176171at2759"/>
<dbReference type="InterPro" id="IPR019821">
    <property type="entry name" value="Kinesin_motor_CS"/>
</dbReference>
<dbReference type="GO" id="GO:0005524">
    <property type="term" value="F:ATP binding"/>
    <property type="evidence" value="ECO:0007669"/>
    <property type="project" value="UniProtKB-UniRule"/>
</dbReference>
<dbReference type="Proteomes" id="UP000002316">
    <property type="component" value="Chromosome 11"/>
</dbReference>
<evidence type="ECO:0000256" key="7">
    <source>
        <dbReference type="SAM" id="Coils"/>
    </source>
</evidence>
<feature type="region of interest" description="Disordered" evidence="8">
    <location>
        <begin position="566"/>
        <end position="586"/>
    </location>
</feature>
<dbReference type="GO" id="GO:0051231">
    <property type="term" value="P:spindle elongation"/>
    <property type="evidence" value="ECO:0007669"/>
    <property type="project" value="TreeGrafter"/>
</dbReference>
<dbReference type="PROSITE" id="PS50067">
    <property type="entry name" value="KINESIN_MOTOR_2"/>
    <property type="match status" value="1"/>
</dbReference>
<evidence type="ECO:0000259" key="9">
    <source>
        <dbReference type="PROSITE" id="PS50067"/>
    </source>
</evidence>
<dbReference type="Pfam" id="PF00225">
    <property type="entry name" value="Kinesin"/>
    <property type="match status" value="1"/>
</dbReference>
<evidence type="ECO:0000313" key="10">
    <source>
        <dbReference type="EMBL" id="CBH18436.1"/>
    </source>
</evidence>
<dbReference type="Gene3D" id="3.40.850.10">
    <property type="entry name" value="Kinesin motor domain"/>
    <property type="match status" value="1"/>
</dbReference>
<organism evidence="10 11">
    <name type="scientific">Trypanosoma brucei gambiense (strain MHOM/CI/86/DAL972)</name>
    <dbReference type="NCBI Taxonomy" id="679716"/>
    <lineage>
        <taxon>Eukaryota</taxon>
        <taxon>Discoba</taxon>
        <taxon>Euglenozoa</taxon>
        <taxon>Kinetoplastea</taxon>
        <taxon>Metakinetoplastina</taxon>
        <taxon>Trypanosomatida</taxon>
        <taxon>Trypanosomatidae</taxon>
        <taxon>Trypanosoma</taxon>
    </lineage>
</organism>
<dbReference type="VEuPathDB" id="TriTrypDB:Tbg972.11.15550"/>
<dbReference type="InterPro" id="IPR001752">
    <property type="entry name" value="Kinesin_motor_dom"/>
</dbReference>
<dbReference type="InterPro" id="IPR027640">
    <property type="entry name" value="Kinesin-like_fam"/>
</dbReference>
<evidence type="ECO:0000313" key="11">
    <source>
        <dbReference type="Proteomes" id="UP000002316"/>
    </source>
</evidence>
<reference evidence="11" key="1">
    <citation type="journal article" date="2010" name="PLoS Negl. Trop. Dis.">
        <title>The genome sequence of Trypanosoma brucei gambiense, causative agent of chronic human african trypanosomiasis.</title>
        <authorList>
            <person name="Jackson A.P."/>
            <person name="Sanders M."/>
            <person name="Berry A."/>
            <person name="McQuillan J."/>
            <person name="Aslett M.A."/>
            <person name="Quail M.A."/>
            <person name="Chukualim B."/>
            <person name="Capewell P."/>
            <person name="MacLeod A."/>
            <person name="Melville S.E."/>
            <person name="Gibson W."/>
            <person name="Barry J.D."/>
            <person name="Berriman M."/>
            <person name="Hertz-Fowler C."/>
        </authorList>
    </citation>
    <scope>NUCLEOTIDE SEQUENCE [LARGE SCALE GENOMIC DNA]</scope>
    <source>
        <strain evidence="11">MHOM/CI/86/DAL972</strain>
    </source>
</reference>
<dbReference type="InterPro" id="IPR036961">
    <property type="entry name" value="Kinesin_motor_dom_sf"/>
</dbReference>
<comment type="subcellular location">
    <subcellularLocation>
        <location evidence="1">Cytoplasm</location>
    </subcellularLocation>
</comment>
<dbReference type="PANTHER" id="PTHR47969">
    <property type="entry name" value="CHROMOSOME-ASSOCIATED KINESIN KIF4A-RELATED"/>
    <property type="match status" value="1"/>
</dbReference>
<dbReference type="SMART" id="SM00129">
    <property type="entry name" value="KISc"/>
    <property type="match status" value="1"/>
</dbReference>
<evidence type="ECO:0000256" key="8">
    <source>
        <dbReference type="SAM" id="MobiDB-lite"/>
    </source>
</evidence>
<dbReference type="SUPFAM" id="SSF52540">
    <property type="entry name" value="P-loop containing nucleoside triphosphate hydrolases"/>
    <property type="match status" value="1"/>
</dbReference>
<comment type="similarity">
    <text evidence="6">Belongs to the TRAFAC class myosin-kinesin ATPase superfamily. Kinesin family.</text>
</comment>
<dbReference type="FunFam" id="3.40.850.10:FF:000082">
    <property type="entry name" value="OSM3-like kinesin"/>
    <property type="match status" value="1"/>
</dbReference>
<keyword evidence="4 6" id="KW-0067">ATP-binding</keyword>
<keyword evidence="2" id="KW-0963">Cytoplasm</keyword>
<evidence type="ECO:0000256" key="2">
    <source>
        <dbReference type="ARBA" id="ARBA00022490"/>
    </source>
</evidence>
<sequence>MGSSVTVCCLVEVSICSVGSFRSGFNMSKKHQGAENIRVVIRCRNLLGFETERGDKALVRLDLATNQVIVQHPIGDADVFAFDAVYNNTYTQRDLFLQEVQPLVEAVLQGYNATVFAYGQSGSGKTHTMTGKLNDQEMWGMMPQVVNHLFNEIKKLTSATRTYKVKVSYIELYNGKSRDLLSAKQGNLEIKQNMAKNFYVKGAEMPEVTNFGEALRWFNAGTDRRQTASTDLNDNSSRSHSLFTLQVEQFDFEQDPSAPIVLTSKINLVDLAGSEKLSKTNATGETAKEGCNINLSLSALATVIDTIVKGGKHIPYRGSPLTMLLKDSLGGNAKTVMFANIGPSDKNISETISTLRFALRAKEIENKPIKNLDPKDARIQDLLDQIADLKSRMGDVDLNKEDQLKQRIEELEIENADLRGGSDKNNLELEENCRNLQAQLEKVNEALVEKQKEVAKEVDARAMVEWNLQNETSHVQDLRSVAINFIRRVCSESQLKDIRAKMPQDGSYNVKDETWDVKEIRFCLDEFTAMYESMRTSSYTREDLEQYAQKAAVSLQEQAQRQLHEAVRSRDELARQRQEDSAKRAAESELLSQLKVEVNSLKDENAKLRDKIERDQERIKAKVAKSKEEYKTVAEQLERTKSVVTEKERDIERLKKMLEESGSSTPGNTQSAWATSEERANLLRMLEEEKNARKDLESCVRETNVSLRRYGVCISQSKAPATSEGESAAENAEAFILQAASEEPIDGDLYSQFQQQIRVMQRLTQLRHQQQKKLGDMVKKYELLKTGKVTSNHVAPPGAAAQGGGVDETTAQQIKELLRKKDDEIERITQEKEKTCDKIVKKLNKSEMKIRELETALEEERAQFTEERQVLDSENQELQKFNQQLSVEVEMLRAQLNVVKEEMSSLERAKAAELERWKEEEEDYNTRINEMRSSMSAYDELQKSYDRLQQQLQHAEAALKEKTDNLENNRQIIKWSNSLLSAEKEKVEQMEMMMKRQEEEMRRHEEQLRSEMVDEINKQVVANNRRLQDQAAQFQDIISQEQEKQKSIVKKVKAARKDAQKAAQRYDEMILENESLLSKLEELKVNSMRIFLEKQEAQRELDALRPSRVAATRRL</sequence>
<dbReference type="GO" id="GO:0007052">
    <property type="term" value="P:mitotic spindle organization"/>
    <property type="evidence" value="ECO:0007669"/>
    <property type="project" value="TreeGrafter"/>
</dbReference>
<evidence type="ECO:0000256" key="3">
    <source>
        <dbReference type="ARBA" id="ARBA00022741"/>
    </source>
</evidence>
<evidence type="ECO:0000256" key="5">
    <source>
        <dbReference type="ARBA" id="ARBA00023054"/>
    </source>
</evidence>
<feature type="domain" description="Kinesin motor" evidence="9">
    <location>
        <begin position="36"/>
        <end position="364"/>
    </location>
</feature>
<dbReference type="PRINTS" id="PR00380">
    <property type="entry name" value="KINESINHEAVY"/>
</dbReference>
<keyword evidence="3 6" id="KW-0547">Nucleotide-binding</keyword>
<keyword evidence="5 7" id="KW-0175">Coiled coil</keyword>
<evidence type="ECO:0000256" key="1">
    <source>
        <dbReference type="ARBA" id="ARBA00004496"/>
    </source>
</evidence>
<dbReference type="EMBL" id="FN554974">
    <property type="protein sequence ID" value="CBH18436.1"/>
    <property type="molecule type" value="Genomic_DNA"/>
</dbReference>
<dbReference type="KEGG" id="tbg:TbgDal_XI15550"/>
<protein>
    <submittedName>
        <fullName evidence="10">Kinesin, putative</fullName>
    </submittedName>
</protein>
<evidence type="ECO:0000256" key="6">
    <source>
        <dbReference type="PROSITE-ProRule" id="PRU00283"/>
    </source>
</evidence>
<dbReference type="RefSeq" id="XP_011780700.1">
    <property type="nucleotide sequence ID" value="XM_011782398.1"/>
</dbReference>
<keyword evidence="6" id="KW-0505">Motor protein</keyword>
<dbReference type="PANTHER" id="PTHR47969:SF15">
    <property type="entry name" value="CHROMOSOME-ASSOCIATED KINESIN KIF4A-RELATED"/>
    <property type="match status" value="1"/>
</dbReference>
<dbReference type="CDD" id="cd00106">
    <property type="entry name" value="KISc"/>
    <property type="match status" value="1"/>
</dbReference>
<dbReference type="GO" id="GO:0005737">
    <property type="term" value="C:cytoplasm"/>
    <property type="evidence" value="ECO:0007669"/>
    <property type="project" value="UniProtKB-SubCell"/>
</dbReference>
<dbReference type="AlphaFoldDB" id="D0A9T5"/>
<dbReference type="PROSITE" id="PS00411">
    <property type="entry name" value="KINESIN_MOTOR_1"/>
    <property type="match status" value="1"/>
</dbReference>
<feature type="coiled-coil region" evidence="7">
    <location>
        <begin position="811"/>
        <end position="1100"/>
    </location>
</feature>
<dbReference type="GeneID" id="23866748"/>
<dbReference type="InterPro" id="IPR027417">
    <property type="entry name" value="P-loop_NTPase"/>
</dbReference>
<feature type="coiled-coil region" evidence="7">
    <location>
        <begin position="401"/>
        <end position="460"/>
    </location>
</feature>
<dbReference type="GO" id="GO:0007018">
    <property type="term" value="P:microtubule-based movement"/>
    <property type="evidence" value="ECO:0007669"/>
    <property type="project" value="InterPro"/>
</dbReference>
<dbReference type="GO" id="GO:0008017">
    <property type="term" value="F:microtubule binding"/>
    <property type="evidence" value="ECO:0007669"/>
    <property type="project" value="InterPro"/>
</dbReference>
<name>D0A9T5_TRYB9</name>
<dbReference type="GO" id="GO:0005875">
    <property type="term" value="C:microtubule associated complex"/>
    <property type="evidence" value="ECO:0007669"/>
    <property type="project" value="TreeGrafter"/>
</dbReference>